<name>A0A1M7ZZR3_MALS4</name>
<reference evidence="2" key="1">
    <citation type="journal article" date="2017" name="Nucleic Acids Res.">
        <title>Proteogenomics produces comprehensive and highly accurate protein-coding gene annotation in a complete genome assembly of Malassezia sympodialis.</title>
        <authorList>
            <person name="Zhu Y."/>
            <person name="Engstroem P.G."/>
            <person name="Tellgren-Roth C."/>
            <person name="Baudo C.D."/>
            <person name="Kennell J.C."/>
            <person name="Sun S."/>
            <person name="Billmyre R.B."/>
            <person name="Schroeder M.S."/>
            <person name="Andersson A."/>
            <person name="Holm T."/>
            <person name="Sigurgeirsson B."/>
            <person name="Wu G."/>
            <person name="Sankaranarayanan S.R."/>
            <person name="Siddharthan R."/>
            <person name="Sanyal K."/>
            <person name="Lundeberg J."/>
            <person name="Nystedt B."/>
            <person name="Boekhout T."/>
            <person name="Dawson T.L. Jr."/>
            <person name="Heitman J."/>
            <person name="Scheynius A."/>
            <person name="Lehtioe J."/>
        </authorList>
    </citation>
    <scope>NUCLEOTIDE SEQUENCE [LARGE SCALE GENOMIC DNA]</scope>
    <source>
        <strain evidence="2">ATCC 42132</strain>
    </source>
</reference>
<dbReference type="EMBL" id="LT671821">
    <property type="protein sequence ID" value="SHO75670.1"/>
    <property type="molecule type" value="Genomic_DNA"/>
</dbReference>
<organism evidence="1 2">
    <name type="scientific">Malassezia sympodialis (strain ATCC 42132)</name>
    <name type="common">Atopic eczema-associated yeast</name>
    <dbReference type="NCBI Taxonomy" id="1230383"/>
    <lineage>
        <taxon>Eukaryota</taxon>
        <taxon>Fungi</taxon>
        <taxon>Dikarya</taxon>
        <taxon>Basidiomycota</taxon>
        <taxon>Ustilaginomycotina</taxon>
        <taxon>Malasseziomycetes</taxon>
        <taxon>Malasseziales</taxon>
        <taxon>Malasseziaceae</taxon>
        <taxon>Malassezia</taxon>
    </lineage>
</organism>
<keyword evidence="2" id="KW-1185">Reference proteome</keyword>
<dbReference type="Proteomes" id="UP000186303">
    <property type="component" value="Chromosome 1"/>
</dbReference>
<protein>
    <submittedName>
        <fullName evidence="1">Uncharacterized protein</fullName>
    </submittedName>
</protein>
<sequence>MDETNICYTRYFIKEINGYLLYHLPKSRYEWFHWELDMCDRDSDQDTILFQDGDTYWSLIWYSGILNIDALSKFFVEKFIDENQLFEKYKIVVRCSIGSELDKGPWFFTKPDAGKL</sequence>
<dbReference type="VEuPathDB" id="FungiDB:MSYG_0002"/>
<evidence type="ECO:0000313" key="2">
    <source>
        <dbReference type="Proteomes" id="UP000186303"/>
    </source>
</evidence>
<proteinExistence type="predicted"/>
<accession>A0A1M7ZZR3</accession>
<evidence type="ECO:0000313" key="1">
    <source>
        <dbReference type="EMBL" id="SHO75670.1"/>
    </source>
</evidence>
<gene>
    <name evidence="1" type="ORF">MSYG_0002</name>
</gene>
<dbReference type="AlphaFoldDB" id="A0A1M7ZZR3"/>